<evidence type="ECO:0000256" key="1">
    <source>
        <dbReference type="SAM" id="MobiDB-lite"/>
    </source>
</evidence>
<dbReference type="Gene3D" id="2.40.260.10">
    <property type="entry name" value="Sortase"/>
    <property type="match status" value="1"/>
</dbReference>
<reference evidence="3 4" key="1">
    <citation type="submission" date="2018-08" db="EMBL/GenBank/DDBJ databases">
        <title>A genome reference for cultivated species of the human gut microbiota.</title>
        <authorList>
            <person name="Zou Y."/>
            <person name="Xue W."/>
            <person name="Luo G."/>
        </authorList>
    </citation>
    <scope>NUCLEOTIDE SEQUENCE [LARGE SCALE GENOMIC DNA]</scope>
    <source>
        <strain evidence="3 4">TF08-14</strain>
    </source>
</reference>
<evidence type="ECO:0000256" key="2">
    <source>
        <dbReference type="SAM" id="Phobius"/>
    </source>
</evidence>
<feature type="compositionally biased region" description="Basic and acidic residues" evidence="1">
    <location>
        <begin position="60"/>
        <end position="70"/>
    </location>
</feature>
<evidence type="ECO:0000313" key="4">
    <source>
        <dbReference type="Proteomes" id="UP000260943"/>
    </source>
</evidence>
<evidence type="ECO:0000313" key="3">
    <source>
        <dbReference type="EMBL" id="RGL06997.1"/>
    </source>
</evidence>
<dbReference type="InterPro" id="IPR009835">
    <property type="entry name" value="SrtB"/>
</dbReference>
<dbReference type="AlphaFoldDB" id="A0A3E4QNP3"/>
<gene>
    <name evidence="3" type="ORF">DXC81_11150</name>
</gene>
<sequence length="295" mass="33090">MHSATHRALRFLIAACTGCAVMVSGFFGWYLQPLISADIEYERLRAFCKPMDPNSIDNRSNSRENGHDAEDAGAPPRLSSELLENSRHIDWDALSTINKDVIGWIYVPNTPIDYPIVQAPENDSEKYLRTTFEGSVAYPNNQGTIYLDSDNADDGLFSSAPVIYGHYQLNGSMLSSFSKNDSVDELSRHDQVFLYTPTTMFHVELFAGNIVDASTEKIKTSFTSRQALASWIKEKLDESEAVLYRPSSIDQLFTFVTCSYSRWKDQRTLTYGMVIESASAEAVEYYSADEPASVD</sequence>
<keyword evidence="2" id="KW-0812">Transmembrane</keyword>
<dbReference type="EMBL" id="QSRJ01000022">
    <property type="protein sequence ID" value="RGL06997.1"/>
    <property type="molecule type" value="Genomic_DNA"/>
</dbReference>
<protein>
    <submittedName>
        <fullName evidence="3">Class B sortase</fullName>
    </submittedName>
</protein>
<dbReference type="CDD" id="cd05826">
    <property type="entry name" value="Sortase_B"/>
    <property type="match status" value="1"/>
</dbReference>
<feature type="transmembrane region" description="Helical" evidence="2">
    <location>
        <begin position="12"/>
        <end position="31"/>
    </location>
</feature>
<dbReference type="SUPFAM" id="SSF63817">
    <property type="entry name" value="Sortase"/>
    <property type="match status" value="1"/>
</dbReference>
<dbReference type="InterPro" id="IPR023365">
    <property type="entry name" value="Sortase_dom-sf"/>
</dbReference>
<feature type="region of interest" description="Disordered" evidence="1">
    <location>
        <begin position="55"/>
        <end position="77"/>
    </location>
</feature>
<name>A0A3E4QNP3_9ACTN</name>
<accession>A0A3E4QNP3</accession>
<comment type="caution">
    <text evidence="3">The sequence shown here is derived from an EMBL/GenBank/DDBJ whole genome shotgun (WGS) entry which is preliminary data.</text>
</comment>
<keyword evidence="2" id="KW-0472">Membrane</keyword>
<proteinExistence type="predicted"/>
<keyword evidence="2" id="KW-1133">Transmembrane helix</keyword>
<dbReference type="Proteomes" id="UP000260943">
    <property type="component" value="Unassembled WGS sequence"/>
</dbReference>
<organism evidence="3 4">
    <name type="scientific">Collinsella tanakaei</name>
    <dbReference type="NCBI Taxonomy" id="626935"/>
    <lineage>
        <taxon>Bacteria</taxon>
        <taxon>Bacillati</taxon>
        <taxon>Actinomycetota</taxon>
        <taxon>Coriobacteriia</taxon>
        <taxon>Coriobacteriales</taxon>
        <taxon>Coriobacteriaceae</taxon>
        <taxon>Collinsella</taxon>
    </lineage>
</organism>